<evidence type="ECO:0000256" key="11">
    <source>
        <dbReference type="PIRSR" id="PIRSR039133-1"/>
    </source>
</evidence>
<dbReference type="Gene3D" id="3.10.290.20">
    <property type="entry name" value="Ubiquitin-like 2 activating enzyme e1b. Chain: B, domain 3"/>
    <property type="match status" value="1"/>
</dbReference>
<evidence type="ECO:0000256" key="1">
    <source>
        <dbReference type="ARBA" id="ARBA00004496"/>
    </source>
</evidence>
<feature type="binding site" evidence="12">
    <location>
        <begin position="28"/>
        <end position="33"/>
    </location>
    <ligand>
        <name>ATP</name>
        <dbReference type="ChEBI" id="CHEBI:30616"/>
    </ligand>
</feature>
<evidence type="ECO:0000256" key="5">
    <source>
        <dbReference type="ARBA" id="ARBA00022723"/>
    </source>
</evidence>
<feature type="binding site" evidence="12">
    <location>
        <position position="52"/>
    </location>
    <ligand>
        <name>ATP</name>
        <dbReference type="ChEBI" id="CHEBI:30616"/>
    </ligand>
</feature>
<feature type="region of interest" description="Disordered" evidence="15">
    <location>
        <begin position="546"/>
        <end position="593"/>
    </location>
</feature>
<comment type="subcellular location">
    <subcellularLocation>
        <location evidence="1">Cytoplasm</location>
    </subcellularLocation>
</comment>
<feature type="binding site" evidence="13">
    <location>
        <position position="167"/>
    </location>
    <ligand>
        <name>Zn(2+)</name>
        <dbReference type="ChEBI" id="CHEBI:29105"/>
    </ligand>
</feature>
<evidence type="ECO:0000256" key="3">
    <source>
        <dbReference type="ARBA" id="ARBA00005673"/>
    </source>
</evidence>
<feature type="binding site" evidence="13">
    <location>
        <position position="164"/>
    </location>
    <ligand>
        <name>Zn(2+)</name>
        <dbReference type="ChEBI" id="CHEBI:29105"/>
    </ligand>
</feature>
<comment type="similarity">
    <text evidence="3 10">Belongs to the ubiquitin-activating E1 family.</text>
</comment>
<dbReference type="PROSITE" id="PS51257">
    <property type="entry name" value="PROKAR_LIPOPROTEIN"/>
    <property type="match status" value="1"/>
</dbReference>
<feature type="binding site" evidence="13">
    <location>
        <position position="440"/>
    </location>
    <ligand>
        <name>Zn(2+)</name>
        <dbReference type="ChEBI" id="CHEBI:29105"/>
    </ligand>
</feature>
<dbReference type="Gene3D" id="3.50.50.80">
    <property type="entry name" value="Ubiquitin-activating enzyme E1, inactive adenylation domain, subdomain 1"/>
    <property type="match status" value="1"/>
</dbReference>
<dbReference type="FunFam" id="3.50.50.80:FF:000002">
    <property type="entry name" value="SUMO-activating enzyme subunit 2"/>
    <property type="match status" value="1"/>
</dbReference>
<proteinExistence type="inferred from homology"/>
<keyword evidence="19" id="KW-1185">Reference proteome</keyword>
<dbReference type="GO" id="GO:0019948">
    <property type="term" value="F:SUMO activating enzyme activity"/>
    <property type="evidence" value="ECO:0007669"/>
    <property type="project" value="UniProtKB-UniRule"/>
</dbReference>
<comment type="pathway">
    <text evidence="2 10">Protein modification; protein sumoylation.</text>
</comment>
<dbReference type="EMBL" id="CP138896">
    <property type="protein sequence ID" value="WPK25143.1"/>
    <property type="molecule type" value="Genomic_DNA"/>
</dbReference>
<feature type="binding site" evidence="12">
    <location>
        <begin position="60"/>
        <end position="63"/>
    </location>
    <ligand>
        <name>ATP</name>
        <dbReference type="ChEBI" id="CHEBI:30616"/>
    </ligand>
</feature>
<keyword evidence="7 10" id="KW-0833">Ubl conjugation pathway</keyword>
<dbReference type="PANTHER" id="PTHR10953:SF5">
    <property type="entry name" value="SUMO-ACTIVATING ENZYME SUBUNIT 2"/>
    <property type="match status" value="1"/>
</dbReference>
<dbReference type="InterPro" id="IPR030661">
    <property type="entry name" value="Uba2"/>
</dbReference>
<dbReference type="InterPro" id="IPR023318">
    <property type="entry name" value="Ub_act_enz_dom_a_sf"/>
</dbReference>
<evidence type="ECO:0000256" key="2">
    <source>
        <dbReference type="ARBA" id="ARBA00004718"/>
    </source>
</evidence>
<feature type="binding site" evidence="12">
    <location>
        <begin position="123"/>
        <end position="128"/>
    </location>
    <ligand>
        <name>ATP</name>
        <dbReference type="ChEBI" id="CHEBI:30616"/>
    </ligand>
</feature>
<keyword evidence="4" id="KW-0963">Cytoplasm</keyword>
<comment type="subunit">
    <text evidence="10">Heterodimer.</text>
</comment>
<dbReference type="Pfam" id="PF14732">
    <property type="entry name" value="UAE_UbL"/>
    <property type="match status" value="1"/>
</dbReference>
<evidence type="ECO:0000256" key="8">
    <source>
        <dbReference type="ARBA" id="ARBA00022833"/>
    </source>
</evidence>
<evidence type="ECO:0000313" key="18">
    <source>
        <dbReference type="EMBL" id="WPK25143.1"/>
    </source>
</evidence>
<dbReference type="RefSeq" id="XP_062877526.1">
    <property type="nucleotide sequence ID" value="XM_063021456.1"/>
</dbReference>
<dbReference type="InterPro" id="IPR042449">
    <property type="entry name" value="Ub-E1_IAD_1"/>
</dbReference>
<evidence type="ECO:0000256" key="7">
    <source>
        <dbReference type="ARBA" id="ARBA00022786"/>
    </source>
</evidence>
<accession>A0AAX4H9G6</accession>
<feature type="binding site" evidence="13">
    <location>
        <position position="437"/>
    </location>
    <ligand>
        <name>Zn(2+)</name>
        <dbReference type="ChEBI" id="CHEBI:29105"/>
    </ligand>
</feature>
<reference evidence="18 19" key="1">
    <citation type="submission" date="2023-10" db="EMBL/GenBank/DDBJ databases">
        <title>Draft Genome Sequence of Candida saopaulonensis from a very Premature Infant with Sepsis.</title>
        <authorList>
            <person name="Ning Y."/>
            <person name="Dai R."/>
            <person name="Xiao M."/>
            <person name="Xu Y."/>
            <person name="Yan Q."/>
            <person name="Zhang L."/>
        </authorList>
    </citation>
    <scope>NUCLEOTIDE SEQUENCE [LARGE SCALE GENOMIC DNA]</scope>
    <source>
        <strain evidence="18 19">19XY460</strain>
    </source>
</reference>
<dbReference type="InterPro" id="IPR045886">
    <property type="entry name" value="ThiF/MoeB/HesA"/>
</dbReference>
<feature type="domain" description="THIF-type NAD/FAD binding fold" evidence="16">
    <location>
        <begin position="10"/>
        <end position="437"/>
    </location>
</feature>
<evidence type="ECO:0000256" key="4">
    <source>
        <dbReference type="ARBA" id="ARBA00022490"/>
    </source>
</evidence>
<evidence type="ECO:0000256" key="9">
    <source>
        <dbReference type="ARBA" id="ARBA00022840"/>
    </source>
</evidence>
<dbReference type="PANTHER" id="PTHR10953">
    <property type="entry name" value="UBIQUITIN-ACTIVATING ENZYME E1"/>
    <property type="match status" value="1"/>
</dbReference>
<gene>
    <name evidence="18" type="ORF">PUMCH_002446</name>
</gene>
<dbReference type="GO" id="GO:0005737">
    <property type="term" value="C:cytoplasm"/>
    <property type="evidence" value="ECO:0007669"/>
    <property type="project" value="UniProtKB-SubCell"/>
</dbReference>
<evidence type="ECO:0000256" key="10">
    <source>
        <dbReference type="PIRNR" id="PIRNR039133"/>
    </source>
</evidence>
<evidence type="ECO:0000256" key="12">
    <source>
        <dbReference type="PIRSR" id="PIRSR039133-2"/>
    </source>
</evidence>
<dbReference type="Gene3D" id="1.10.10.520">
    <property type="entry name" value="Ubiquitin activating enzymes (Uba3). Chain: B, domain 2"/>
    <property type="match status" value="1"/>
</dbReference>
<feature type="binding site" evidence="12">
    <location>
        <position position="76"/>
    </location>
    <ligand>
        <name>ATP</name>
        <dbReference type="ChEBI" id="CHEBI:30616"/>
    </ligand>
</feature>
<evidence type="ECO:0000313" key="19">
    <source>
        <dbReference type="Proteomes" id="UP001338582"/>
    </source>
</evidence>
<sequence>MGKDTYLRKILGPERLSKIRASKVLMVGAGGIGCELLKDLLLSGFGEIHIIDLDTITLSNLNRQFLFLKEDIDKLKSLIVAKNVQSFNYFDCKLIPYHGNVMDTKAFPLEWYNQFDYIYNALDNLEARRYVNKIALFLRKPLMESGTTGFDGQVQPIYPYETECFDCLEKATPQTFPVCTIRSTPSKPVHCIVWAKEFLFQQLFSFSTLQEVLQDQLRGETDDSEEIDRINKEANELFALKSLISQEDFPSQVIRKIYDEDIEKSLRLETLWKNREKPQVLDFENTYKGPLMDMLSDASNESILSDDARSCTLLEILYIFWVSIVRLQKRVNENQELDILFDKDDEDTLNFVSAAANLRSHAFHIDLQTKFDIKQIAGNIIPAIATTNAIISGFSDLASLNYWNSNFETKHAKTTFISIKENKRATSAAVGPPSKKCASCGQVSRGIANISKDMLKMTVQDLLLKIIKKYGYGDDISLLLGQGELIYDYDFDDNLESKLADIKSFKSNEILLIQDEEDNWENLELYLNFVDGDSIFDLPDLTLRPKPQVELPKEDEDKNDDNGPELEAGFIEIDDEDEPPAKKRKIQEEIEIL</sequence>
<keyword evidence="8 10" id="KW-0862">Zinc</keyword>
<dbReference type="SUPFAM" id="SSF69572">
    <property type="entry name" value="Activating enzymes of the ubiquitin-like proteins"/>
    <property type="match status" value="1"/>
</dbReference>
<dbReference type="PROSITE" id="PS00865">
    <property type="entry name" value="UBIQUITIN_ACTIVAT_2"/>
    <property type="match status" value="1"/>
</dbReference>
<dbReference type="GO" id="GO:0016925">
    <property type="term" value="P:protein sumoylation"/>
    <property type="evidence" value="ECO:0007669"/>
    <property type="project" value="UniProtKB-UniRule"/>
</dbReference>
<evidence type="ECO:0000256" key="14">
    <source>
        <dbReference type="PROSITE-ProRule" id="PRU10132"/>
    </source>
</evidence>
<dbReference type="AlphaFoldDB" id="A0AAX4H9G6"/>
<evidence type="ECO:0000259" key="16">
    <source>
        <dbReference type="Pfam" id="PF00899"/>
    </source>
</evidence>
<evidence type="ECO:0000259" key="17">
    <source>
        <dbReference type="Pfam" id="PF14732"/>
    </source>
</evidence>
<dbReference type="PIRSF" id="PIRSF039133">
    <property type="entry name" value="SUMO_E1B"/>
    <property type="match status" value="1"/>
</dbReference>
<organism evidence="18 19">
    <name type="scientific">Australozyma saopauloensis</name>
    <dbReference type="NCBI Taxonomy" id="291208"/>
    <lineage>
        <taxon>Eukaryota</taxon>
        <taxon>Fungi</taxon>
        <taxon>Dikarya</taxon>
        <taxon>Ascomycota</taxon>
        <taxon>Saccharomycotina</taxon>
        <taxon>Pichiomycetes</taxon>
        <taxon>Metschnikowiaceae</taxon>
        <taxon>Australozyma</taxon>
    </lineage>
</organism>
<evidence type="ECO:0000256" key="15">
    <source>
        <dbReference type="SAM" id="MobiDB-lite"/>
    </source>
</evidence>
<evidence type="ECO:0000256" key="6">
    <source>
        <dbReference type="ARBA" id="ARBA00022741"/>
    </source>
</evidence>
<dbReference type="Proteomes" id="UP001338582">
    <property type="component" value="Chromosome 3"/>
</dbReference>
<keyword evidence="5 10" id="KW-0479">Metal-binding</keyword>
<dbReference type="GeneID" id="88173511"/>
<dbReference type="InterPro" id="IPR035985">
    <property type="entry name" value="Ubiquitin-activating_enz"/>
</dbReference>
<dbReference type="InterPro" id="IPR033127">
    <property type="entry name" value="UBQ-activ_enz_E1_Cys_AS"/>
</dbReference>
<dbReference type="InterPro" id="IPR028077">
    <property type="entry name" value="UAE_UbL_dom"/>
</dbReference>
<feature type="domain" description="Ubiquitin/SUMO-activating enzyme ubiquitin-like" evidence="17">
    <location>
        <begin position="452"/>
        <end position="526"/>
    </location>
</feature>
<dbReference type="KEGG" id="asau:88173511"/>
<dbReference type="InterPro" id="IPR000594">
    <property type="entry name" value="ThiF_NAD_FAD-bd"/>
</dbReference>
<keyword evidence="9 10" id="KW-0067">ATP-binding</keyword>
<feature type="active site" description="Glycyl thioester intermediate" evidence="11 14">
    <location>
        <position position="179"/>
    </location>
</feature>
<name>A0AAX4H9G6_9ASCO</name>
<evidence type="ECO:0000256" key="13">
    <source>
        <dbReference type="PIRSR" id="PIRSR039133-3"/>
    </source>
</evidence>
<protein>
    <recommendedName>
        <fullName evidence="10">Ubiquitin-activating enzyme E1-like</fullName>
    </recommendedName>
</protein>
<dbReference type="GO" id="GO:0046872">
    <property type="term" value="F:metal ion binding"/>
    <property type="evidence" value="ECO:0007669"/>
    <property type="project" value="UniProtKB-KW"/>
</dbReference>
<keyword evidence="6 10" id="KW-0547">Nucleotide-binding</keyword>
<dbReference type="GO" id="GO:0031510">
    <property type="term" value="C:SUMO activating enzyme complex"/>
    <property type="evidence" value="ECO:0007669"/>
    <property type="project" value="UniProtKB-UniRule"/>
</dbReference>
<dbReference type="Pfam" id="PF00899">
    <property type="entry name" value="ThiF"/>
    <property type="match status" value="1"/>
</dbReference>
<dbReference type="GO" id="GO:0005524">
    <property type="term" value="F:ATP binding"/>
    <property type="evidence" value="ECO:0007669"/>
    <property type="project" value="UniProtKB-UniRule"/>
</dbReference>